<dbReference type="PROSITE" id="PS50109">
    <property type="entry name" value="HIS_KIN"/>
    <property type="match status" value="1"/>
</dbReference>
<dbReference type="InterPro" id="IPR003594">
    <property type="entry name" value="HATPase_dom"/>
</dbReference>
<dbReference type="CDD" id="cd00075">
    <property type="entry name" value="HATPase"/>
    <property type="match status" value="1"/>
</dbReference>
<evidence type="ECO:0000256" key="5">
    <source>
        <dbReference type="ARBA" id="ARBA00022777"/>
    </source>
</evidence>
<dbReference type="InterPro" id="IPR013656">
    <property type="entry name" value="PAS_4"/>
</dbReference>
<dbReference type="Gene3D" id="3.30.450.20">
    <property type="entry name" value="PAS domain"/>
    <property type="match status" value="1"/>
</dbReference>
<comment type="catalytic activity">
    <reaction evidence="1">
        <text>ATP + protein L-histidine = ADP + protein N-phospho-L-histidine.</text>
        <dbReference type="EC" id="2.7.13.3"/>
    </reaction>
</comment>
<dbReference type="Pfam" id="PF08448">
    <property type="entry name" value="PAS_4"/>
    <property type="match status" value="1"/>
</dbReference>
<dbReference type="SUPFAM" id="SSF47384">
    <property type="entry name" value="Homodimeric domain of signal transducing histidine kinase"/>
    <property type="match status" value="1"/>
</dbReference>
<name>A0A1H6QI86_9FLAO</name>
<dbReference type="InterPro" id="IPR036097">
    <property type="entry name" value="HisK_dim/P_sf"/>
</dbReference>
<proteinExistence type="predicted"/>
<dbReference type="SUPFAM" id="SSF55785">
    <property type="entry name" value="PYP-like sensor domain (PAS domain)"/>
    <property type="match status" value="1"/>
</dbReference>
<dbReference type="Gene3D" id="1.10.287.130">
    <property type="match status" value="1"/>
</dbReference>
<evidence type="ECO:0000256" key="3">
    <source>
        <dbReference type="ARBA" id="ARBA00022553"/>
    </source>
</evidence>
<dbReference type="SUPFAM" id="SSF55874">
    <property type="entry name" value="ATPase domain of HSP90 chaperone/DNA topoisomerase II/histidine kinase"/>
    <property type="match status" value="1"/>
</dbReference>
<dbReference type="PANTHER" id="PTHR43304:SF1">
    <property type="entry name" value="PAC DOMAIN-CONTAINING PROTEIN"/>
    <property type="match status" value="1"/>
</dbReference>
<dbReference type="EC" id="2.7.13.3" evidence="2"/>
<dbReference type="InterPro" id="IPR036890">
    <property type="entry name" value="HATPase_C_sf"/>
</dbReference>
<keyword evidence="8" id="KW-1185">Reference proteome</keyword>
<dbReference type="AlphaFoldDB" id="A0A1H6QI86"/>
<dbReference type="PRINTS" id="PR00344">
    <property type="entry name" value="BCTRLSENSOR"/>
</dbReference>
<dbReference type="InterPro" id="IPR005467">
    <property type="entry name" value="His_kinase_dom"/>
</dbReference>
<feature type="domain" description="Histidine kinase" evidence="6">
    <location>
        <begin position="150"/>
        <end position="362"/>
    </location>
</feature>
<dbReference type="EMBL" id="FNYA01000001">
    <property type="protein sequence ID" value="SEI40674.1"/>
    <property type="molecule type" value="Genomic_DNA"/>
</dbReference>
<evidence type="ECO:0000256" key="4">
    <source>
        <dbReference type="ARBA" id="ARBA00022679"/>
    </source>
</evidence>
<sequence>MKMESEHNIDSLGLLVADHISAMLAYWDKDLICRFANAAYIDWFGKTREEMVDKITIKELLGPLYEKNIPYIFGALKGENQTFEREIPLPSGCLRYSIANYFPDIVDGDVRGFFVHVADITPIKILENELIKSNETISEQNKRLMNFANIVTHNLKNFAHGFSGMLELLVETDSTETQTEIIEYLKTISNNFTETIKNLNEIVHVQNMSNIEPIVINLYDYVVKAISTLSMQINDSNAIIKNNVDAKTIILGNPAYIESILANFLTNAIKYKHPDRAPIIELNCVAENDDVELTISDNGKGINLEKHGKDLFGMYKTFHGNKDAQGIGLYITKYQIEAMGGQVQVESEVNKGSKFIIHLKQK</sequence>
<dbReference type="SMART" id="SM00387">
    <property type="entry name" value="HATPase_c"/>
    <property type="match status" value="1"/>
</dbReference>
<dbReference type="Pfam" id="PF02518">
    <property type="entry name" value="HATPase_c"/>
    <property type="match status" value="1"/>
</dbReference>
<evidence type="ECO:0000256" key="2">
    <source>
        <dbReference type="ARBA" id="ARBA00012438"/>
    </source>
</evidence>
<keyword evidence="3" id="KW-0597">Phosphoprotein</keyword>
<evidence type="ECO:0000313" key="8">
    <source>
        <dbReference type="Proteomes" id="UP000199702"/>
    </source>
</evidence>
<gene>
    <name evidence="7" type="ORF">SAMN05660918_0388</name>
</gene>
<evidence type="ECO:0000259" key="6">
    <source>
        <dbReference type="PROSITE" id="PS50109"/>
    </source>
</evidence>
<accession>A0A1H6QI86</accession>
<reference evidence="8" key="1">
    <citation type="submission" date="2016-10" db="EMBL/GenBank/DDBJ databases">
        <authorList>
            <person name="Varghese N."/>
            <person name="Submissions S."/>
        </authorList>
    </citation>
    <scope>NUCLEOTIDE SEQUENCE [LARGE SCALE GENOMIC DNA]</scope>
    <source>
        <strain evidence="8">DSM 17934</strain>
    </source>
</reference>
<dbReference type="GO" id="GO:0000155">
    <property type="term" value="F:phosphorelay sensor kinase activity"/>
    <property type="evidence" value="ECO:0007669"/>
    <property type="project" value="InterPro"/>
</dbReference>
<protein>
    <recommendedName>
        <fullName evidence="2">histidine kinase</fullName>
        <ecNumber evidence="2">2.7.13.3</ecNumber>
    </recommendedName>
</protein>
<dbReference type="InterPro" id="IPR004358">
    <property type="entry name" value="Sig_transdc_His_kin-like_C"/>
</dbReference>
<dbReference type="Proteomes" id="UP000199702">
    <property type="component" value="Unassembled WGS sequence"/>
</dbReference>
<organism evidence="7 8">
    <name type="scientific">Flavobacterium terrigena</name>
    <dbReference type="NCBI Taxonomy" id="402734"/>
    <lineage>
        <taxon>Bacteria</taxon>
        <taxon>Pseudomonadati</taxon>
        <taxon>Bacteroidota</taxon>
        <taxon>Flavobacteriia</taxon>
        <taxon>Flavobacteriales</taxon>
        <taxon>Flavobacteriaceae</taxon>
        <taxon>Flavobacterium</taxon>
    </lineage>
</organism>
<dbReference type="InterPro" id="IPR052162">
    <property type="entry name" value="Sensor_kinase/Photoreceptor"/>
</dbReference>
<dbReference type="CDD" id="cd00130">
    <property type="entry name" value="PAS"/>
    <property type="match status" value="1"/>
</dbReference>
<dbReference type="STRING" id="402734.SAMN05660918_0388"/>
<keyword evidence="5 7" id="KW-0418">Kinase</keyword>
<dbReference type="PANTHER" id="PTHR43304">
    <property type="entry name" value="PHYTOCHROME-LIKE PROTEIN CPH1"/>
    <property type="match status" value="1"/>
</dbReference>
<keyword evidence="4" id="KW-0808">Transferase</keyword>
<dbReference type="InterPro" id="IPR000014">
    <property type="entry name" value="PAS"/>
</dbReference>
<dbReference type="InterPro" id="IPR035965">
    <property type="entry name" value="PAS-like_dom_sf"/>
</dbReference>
<dbReference type="Gene3D" id="3.30.565.10">
    <property type="entry name" value="Histidine kinase-like ATPase, C-terminal domain"/>
    <property type="match status" value="1"/>
</dbReference>
<evidence type="ECO:0000256" key="1">
    <source>
        <dbReference type="ARBA" id="ARBA00000085"/>
    </source>
</evidence>
<evidence type="ECO:0000313" key="7">
    <source>
        <dbReference type="EMBL" id="SEI40674.1"/>
    </source>
</evidence>